<dbReference type="PANTHER" id="PTHR19136:SF86">
    <property type="entry name" value="ADENOSYLCOBINAMIDE-PHOSPHATE GUANYLYLTRANSFERASE"/>
    <property type="match status" value="1"/>
</dbReference>
<dbReference type="GO" id="GO:0016779">
    <property type="term" value="F:nucleotidyltransferase activity"/>
    <property type="evidence" value="ECO:0007669"/>
    <property type="project" value="TreeGrafter"/>
</dbReference>
<dbReference type="SUPFAM" id="SSF53448">
    <property type="entry name" value="Nucleotide-diphospho-sugar transferases"/>
    <property type="match status" value="1"/>
</dbReference>
<reference evidence="3 4" key="1">
    <citation type="submission" date="2021-06" db="EMBL/GenBank/DDBJ databases">
        <title>Halomicroarcula sp. a new haloarchaeum isolated from saline soil.</title>
        <authorList>
            <person name="Duran-Viseras A."/>
            <person name="Sanchez-Porro C."/>
            <person name="Ventosa A."/>
        </authorList>
    </citation>
    <scope>NUCLEOTIDE SEQUENCE [LARGE SCALE GENOMIC DNA]</scope>
    <source>
        <strain evidence="3 4">F13</strain>
    </source>
</reference>
<dbReference type="Gene3D" id="3.90.550.10">
    <property type="entry name" value="Spore Coat Polysaccharide Biosynthesis Protein SpsA, Chain A"/>
    <property type="match status" value="1"/>
</dbReference>
<protein>
    <submittedName>
        <fullName evidence="3">NTP transferase domain-containing protein</fullName>
    </submittedName>
</protein>
<evidence type="ECO:0000313" key="4">
    <source>
        <dbReference type="Proteomes" id="UP001430377"/>
    </source>
</evidence>
<dbReference type="Pfam" id="PF12804">
    <property type="entry name" value="NTP_transf_3"/>
    <property type="match status" value="1"/>
</dbReference>
<dbReference type="AlphaFoldDB" id="A0AAW4PNZ7"/>
<comment type="caution">
    <text evidence="3">The sequence shown here is derived from an EMBL/GenBank/DDBJ whole genome shotgun (WGS) entry which is preliminary data.</text>
</comment>
<gene>
    <name evidence="3" type="ORF">EGH21_03320</name>
</gene>
<dbReference type="InterPro" id="IPR029044">
    <property type="entry name" value="Nucleotide-diphossugar_trans"/>
</dbReference>
<keyword evidence="4" id="KW-1185">Reference proteome</keyword>
<evidence type="ECO:0000256" key="1">
    <source>
        <dbReference type="ARBA" id="ARBA00022679"/>
    </source>
</evidence>
<keyword evidence="1 3" id="KW-0808">Transferase</keyword>
<dbReference type="PANTHER" id="PTHR19136">
    <property type="entry name" value="MOLYBDENUM COFACTOR GUANYLYLTRANSFERASE"/>
    <property type="match status" value="1"/>
</dbReference>
<evidence type="ECO:0000259" key="2">
    <source>
        <dbReference type="Pfam" id="PF12804"/>
    </source>
</evidence>
<dbReference type="RefSeq" id="WP_220617304.1">
    <property type="nucleotide sequence ID" value="NZ_RKLR01000001.1"/>
</dbReference>
<organism evidence="3 4">
    <name type="scientific">Haloarcula rubra</name>
    <dbReference type="NCBI Taxonomy" id="2487747"/>
    <lineage>
        <taxon>Archaea</taxon>
        <taxon>Methanobacteriati</taxon>
        <taxon>Methanobacteriota</taxon>
        <taxon>Stenosarchaea group</taxon>
        <taxon>Halobacteria</taxon>
        <taxon>Halobacteriales</taxon>
        <taxon>Haloarculaceae</taxon>
        <taxon>Haloarcula</taxon>
    </lineage>
</organism>
<accession>A0AAW4PNZ7</accession>
<proteinExistence type="predicted"/>
<dbReference type="EMBL" id="RKLR01000001">
    <property type="protein sequence ID" value="MBX0322057.1"/>
    <property type="molecule type" value="Genomic_DNA"/>
</dbReference>
<sequence>MCGGRGTRLDADAEKPLFRVGGVPMVDRVLDALADSGVDAVYAATSPNAPETRRHLAVPTVATPGDGYVADLDAALGDPQLSTPVLTVAADLPLLDGAILDRVLAAHEGGSLSVLVPAARKRELGVSDDTTFERDGRAVAPTGVNVVGDAGEDAWLTDDVRVAVNVNTLADARVAEQFL</sequence>
<feature type="domain" description="MobA-like NTP transferase" evidence="2">
    <location>
        <begin position="2"/>
        <end position="122"/>
    </location>
</feature>
<dbReference type="Proteomes" id="UP001430377">
    <property type="component" value="Unassembled WGS sequence"/>
</dbReference>
<name>A0AAW4PNZ7_9EURY</name>
<dbReference type="InterPro" id="IPR025877">
    <property type="entry name" value="MobA-like_NTP_Trfase"/>
</dbReference>
<evidence type="ECO:0000313" key="3">
    <source>
        <dbReference type="EMBL" id="MBX0322057.1"/>
    </source>
</evidence>